<accession>A0A4C1VTF3</accession>
<name>A0A4C1VTF3_EUMVA</name>
<dbReference type="Proteomes" id="UP000299102">
    <property type="component" value="Unassembled WGS sequence"/>
</dbReference>
<organism evidence="2 3">
    <name type="scientific">Eumeta variegata</name>
    <name type="common">Bagworm moth</name>
    <name type="synonym">Eumeta japonica</name>
    <dbReference type="NCBI Taxonomy" id="151549"/>
    <lineage>
        <taxon>Eukaryota</taxon>
        <taxon>Metazoa</taxon>
        <taxon>Ecdysozoa</taxon>
        <taxon>Arthropoda</taxon>
        <taxon>Hexapoda</taxon>
        <taxon>Insecta</taxon>
        <taxon>Pterygota</taxon>
        <taxon>Neoptera</taxon>
        <taxon>Endopterygota</taxon>
        <taxon>Lepidoptera</taxon>
        <taxon>Glossata</taxon>
        <taxon>Ditrysia</taxon>
        <taxon>Tineoidea</taxon>
        <taxon>Psychidae</taxon>
        <taxon>Oiketicinae</taxon>
        <taxon>Eumeta</taxon>
    </lineage>
</organism>
<reference evidence="2 3" key="1">
    <citation type="journal article" date="2019" name="Commun. Biol.">
        <title>The bagworm genome reveals a unique fibroin gene that provides high tensile strength.</title>
        <authorList>
            <person name="Kono N."/>
            <person name="Nakamura H."/>
            <person name="Ohtoshi R."/>
            <person name="Tomita M."/>
            <person name="Numata K."/>
            <person name="Arakawa K."/>
        </authorList>
    </citation>
    <scope>NUCLEOTIDE SEQUENCE [LARGE SCALE GENOMIC DNA]</scope>
</reference>
<feature type="compositionally biased region" description="Polar residues" evidence="1">
    <location>
        <begin position="201"/>
        <end position="212"/>
    </location>
</feature>
<evidence type="ECO:0000256" key="1">
    <source>
        <dbReference type="SAM" id="MobiDB-lite"/>
    </source>
</evidence>
<sequence>MSIQSSVDVEVITSSTCTASVAPAAGALAPSFFVVLLGRLHPFRPVMLCFMGIPGCLAHVTSVEVLAGLWRGDETGGERVARREVGVNWLQILAKPIEERFASTDKCKARRQRRGSRSKPLPEHVELPLDKVYKGGDCVGHTMAHWPPVWTTGFKFWVLVITRTGCNIASTMETDGAGDRRLLWRKRPRLRETDSPPGETTPAQTSPPHLSA</sequence>
<feature type="region of interest" description="Disordered" evidence="1">
    <location>
        <begin position="186"/>
        <end position="212"/>
    </location>
</feature>
<dbReference type="EMBL" id="BGZK01000402">
    <property type="protein sequence ID" value="GBP41607.1"/>
    <property type="molecule type" value="Genomic_DNA"/>
</dbReference>
<protein>
    <submittedName>
        <fullName evidence="2">Uncharacterized protein</fullName>
    </submittedName>
</protein>
<dbReference type="AlphaFoldDB" id="A0A4C1VTF3"/>
<keyword evidence="3" id="KW-1185">Reference proteome</keyword>
<evidence type="ECO:0000313" key="2">
    <source>
        <dbReference type="EMBL" id="GBP41607.1"/>
    </source>
</evidence>
<proteinExistence type="predicted"/>
<evidence type="ECO:0000313" key="3">
    <source>
        <dbReference type="Proteomes" id="UP000299102"/>
    </source>
</evidence>
<gene>
    <name evidence="2" type="ORF">EVAR_34040_1</name>
</gene>
<comment type="caution">
    <text evidence="2">The sequence shown here is derived from an EMBL/GenBank/DDBJ whole genome shotgun (WGS) entry which is preliminary data.</text>
</comment>